<dbReference type="OrthoDB" id="8339333at2"/>
<dbReference type="PANTHER" id="PTHR30118">
    <property type="entry name" value="HTH-TYPE TRANSCRIPTIONAL REGULATOR LEUO-RELATED"/>
    <property type="match status" value="1"/>
</dbReference>
<evidence type="ECO:0000313" key="7">
    <source>
        <dbReference type="EMBL" id="RIA55044.1"/>
    </source>
</evidence>
<keyword evidence="5" id="KW-0804">Transcription</keyword>
<dbReference type="RefSeq" id="WP_119060000.1">
    <property type="nucleotide sequence ID" value="NZ_QXDF01000001.1"/>
</dbReference>
<evidence type="ECO:0000256" key="2">
    <source>
        <dbReference type="ARBA" id="ARBA00022458"/>
    </source>
</evidence>
<dbReference type="InterPro" id="IPR036388">
    <property type="entry name" value="WH-like_DNA-bd_sf"/>
</dbReference>
<dbReference type="Pfam" id="PF00126">
    <property type="entry name" value="HTH_1"/>
    <property type="match status" value="1"/>
</dbReference>
<dbReference type="GO" id="GO:0003677">
    <property type="term" value="F:DNA binding"/>
    <property type="evidence" value="ECO:0007669"/>
    <property type="project" value="UniProtKB-KW"/>
</dbReference>
<dbReference type="InterPro" id="IPR036390">
    <property type="entry name" value="WH_DNA-bd_sf"/>
</dbReference>
<evidence type="ECO:0000256" key="4">
    <source>
        <dbReference type="ARBA" id="ARBA00023125"/>
    </source>
</evidence>
<dbReference type="Gene3D" id="1.10.10.10">
    <property type="entry name" value="Winged helix-like DNA-binding domain superfamily/Winged helix DNA-binding domain"/>
    <property type="match status" value="1"/>
</dbReference>
<dbReference type="GO" id="GO:0003700">
    <property type="term" value="F:DNA-binding transcription factor activity"/>
    <property type="evidence" value="ECO:0007669"/>
    <property type="project" value="InterPro"/>
</dbReference>
<dbReference type="Proteomes" id="UP000266273">
    <property type="component" value="Unassembled WGS sequence"/>
</dbReference>
<dbReference type="InterPro" id="IPR005119">
    <property type="entry name" value="LysR_subst-bd"/>
</dbReference>
<dbReference type="EMBL" id="QXDF01000001">
    <property type="protein sequence ID" value="RIA55044.1"/>
    <property type="molecule type" value="Genomic_DNA"/>
</dbReference>
<feature type="domain" description="HTH lysR-type" evidence="6">
    <location>
        <begin position="6"/>
        <end position="63"/>
    </location>
</feature>
<comment type="caution">
    <text evidence="7">The sequence shown here is derived from an EMBL/GenBank/DDBJ whole genome shotgun (WGS) entry which is preliminary data.</text>
</comment>
<evidence type="ECO:0000259" key="6">
    <source>
        <dbReference type="PROSITE" id="PS50931"/>
    </source>
</evidence>
<evidence type="ECO:0000256" key="3">
    <source>
        <dbReference type="ARBA" id="ARBA00023015"/>
    </source>
</evidence>
<organism evidence="7 8">
    <name type="scientific">Dichotomicrobium thermohalophilum</name>
    <dbReference type="NCBI Taxonomy" id="933063"/>
    <lineage>
        <taxon>Bacteria</taxon>
        <taxon>Pseudomonadati</taxon>
        <taxon>Pseudomonadota</taxon>
        <taxon>Alphaproteobacteria</taxon>
        <taxon>Hyphomicrobiales</taxon>
        <taxon>Hyphomicrobiaceae</taxon>
        <taxon>Dichotomicrobium</taxon>
    </lineage>
</organism>
<accession>A0A397QA90</accession>
<dbReference type="Pfam" id="PF03466">
    <property type="entry name" value="LysR_substrate"/>
    <property type="match status" value="1"/>
</dbReference>
<sequence length="305" mass="32866">MHLRELDANLIVILDALLLEASVTKAAQRLGRSPSAVSHALARLREVFDDPLFVRAGQRLVPTSRATQLAPTVHVIVSGLEGLLNNERNFEPEAQERSFVLACRPELELTLLAAVRAALASAAPGITLHQREADGVVDALRTGRIDLAIVDGEAEPSANDISAERLYDEPFVALAPERQSAKTLWLNSDDSPLLFTAAGHVTHLFDGRGHPQPATLEAVASPLIAIHAALARQGIALVPASVATLAARHMATRSLTTSPALPSIPHHLIWHLSKERDACHAWLRDHLRRCAKGVTQTEPPEPVPA</sequence>
<evidence type="ECO:0000256" key="5">
    <source>
        <dbReference type="ARBA" id="ARBA00023163"/>
    </source>
</evidence>
<dbReference type="SUPFAM" id="SSF53850">
    <property type="entry name" value="Periplasmic binding protein-like II"/>
    <property type="match status" value="1"/>
</dbReference>
<dbReference type="AlphaFoldDB" id="A0A397QA90"/>
<evidence type="ECO:0000313" key="8">
    <source>
        <dbReference type="Proteomes" id="UP000266273"/>
    </source>
</evidence>
<evidence type="ECO:0000256" key="1">
    <source>
        <dbReference type="ARBA" id="ARBA00009437"/>
    </source>
</evidence>
<comment type="similarity">
    <text evidence="1">Belongs to the LysR transcriptional regulatory family.</text>
</comment>
<dbReference type="InterPro" id="IPR000847">
    <property type="entry name" value="LysR_HTH_N"/>
</dbReference>
<protein>
    <submittedName>
        <fullName evidence="7">LysR family transcriptional regulator</fullName>
    </submittedName>
</protein>
<keyword evidence="4" id="KW-0238">DNA-binding</keyword>
<dbReference type="PROSITE" id="PS50931">
    <property type="entry name" value="HTH_LYSR"/>
    <property type="match status" value="1"/>
</dbReference>
<name>A0A397QA90_9HYPH</name>
<proteinExistence type="inferred from homology"/>
<dbReference type="PANTHER" id="PTHR30118:SF15">
    <property type="entry name" value="TRANSCRIPTIONAL REGULATORY PROTEIN"/>
    <property type="match status" value="1"/>
</dbReference>
<dbReference type="InterPro" id="IPR050389">
    <property type="entry name" value="LysR-type_TF"/>
</dbReference>
<dbReference type="SUPFAM" id="SSF46785">
    <property type="entry name" value="Winged helix' DNA-binding domain"/>
    <property type="match status" value="1"/>
</dbReference>
<keyword evidence="3" id="KW-0805">Transcription regulation</keyword>
<dbReference type="Gene3D" id="3.40.190.10">
    <property type="entry name" value="Periplasmic binding protein-like II"/>
    <property type="match status" value="2"/>
</dbReference>
<gene>
    <name evidence="7" type="ORF">BXY53_0097</name>
</gene>
<keyword evidence="2" id="KW-0536">Nodulation</keyword>
<keyword evidence="8" id="KW-1185">Reference proteome</keyword>
<reference evidence="7 8" key="1">
    <citation type="submission" date="2018-08" db="EMBL/GenBank/DDBJ databases">
        <title>Genomic Encyclopedia of Archaeal and Bacterial Type Strains, Phase II (KMG-II): from individual species to whole genera.</title>
        <authorList>
            <person name="Goeker M."/>
        </authorList>
    </citation>
    <scope>NUCLEOTIDE SEQUENCE [LARGE SCALE GENOMIC DNA]</scope>
    <source>
        <strain evidence="7 8">DSM 5002</strain>
    </source>
</reference>